<dbReference type="AlphaFoldDB" id="A0A9C7G6Y5"/>
<gene>
    <name evidence="2" type="ORF">NEOCIP111885_00493</name>
</gene>
<dbReference type="SUPFAM" id="SSF56112">
    <property type="entry name" value="Protein kinase-like (PK-like)"/>
    <property type="match status" value="2"/>
</dbReference>
<proteinExistence type="predicted"/>
<name>A0A9C7G6Y5_9BACI</name>
<protein>
    <recommendedName>
        <fullName evidence="4">Protein kinase domain-containing protein</fullName>
    </recommendedName>
</protein>
<feature type="compositionally biased region" description="Basic and acidic residues" evidence="1">
    <location>
        <begin position="488"/>
        <end position="530"/>
    </location>
</feature>
<dbReference type="InterPro" id="IPR011009">
    <property type="entry name" value="Kinase-like_dom_sf"/>
</dbReference>
<sequence>MEDIKSIIVTKGPSGIEIHNPTNYPLIGNGAQGAVFKLSEDKCVKIYTNPLQASMEHEALRAGSHLAFFPKVYETGTNYIVMDYFNAPTLKEYLRNCVYIPESITLKILTILAEMKKANFTMVDAPLRHIFVLENEELKVIDHVNAFKRVHPVPLKLLRDLKMILLKDSFLAEVKRLEPETFREWDSYFQKNNLDYKKMVVSSGGVGSSVKVDSAITQTLIGAGHQGAVYRASEDKCVKIYGNTLHASQEKEVLTKGQNLSFIPKVFDTGPNYILMEYLAGPDLNAFLKKQATLSIDITKELLNILTTMKKSGFKQIDAPLRHIIITRNGFKMVDHVYSFIRNQVRPLELFKDLHIRGFLDAFLEQTQQLAPKLHAAWTKHPIPLQDDEVAPVEEMIGIEHYDYVHEEQNNNKNGKKEKQKDKGKKEKHYNEESKDRGKKDKHHHKEEGHKKDKHRKEEGHGKHHHKEEGKGRKGDHKEGNHHHKESKGKEGHDSHKGTKGKEGHGSHKGSKGKDGHGSHKGSKGKDGHGGNKGKKEKK</sequence>
<dbReference type="RefSeq" id="WP_230495078.1">
    <property type="nucleotide sequence ID" value="NZ_CAKJTG010000002.1"/>
</dbReference>
<feature type="region of interest" description="Disordered" evidence="1">
    <location>
        <begin position="405"/>
        <end position="539"/>
    </location>
</feature>
<organism evidence="2 3">
    <name type="scientific">Pseudoneobacillus rhizosphaerae</name>
    <dbReference type="NCBI Taxonomy" id="2880968"/>
    <lineage>
        <taxon>Bacteria</taxon>
        <taxon>Bacillati</taxon>
        <taxon>Bacillota</taxon>
        <taxon>Bacilli</taxon>
        <taxon>Bacillales</taxon>
        <taxon>Bacillaceae</taxon>
        <taxon>Pseudoneobacillus</taxon>
    </lineage>
</organism>
<evidence type="ECO:0000313" key="3">
    <source>
        <dbReference type="Proteomes" id="UP000789845"/>
    </source>
</evidence>
<comment type="caution">
    <text evidence="2">The sequence shown here is derived from an EMBL/GenBank/DDBJ whole genome shotgun (WGS) entry which is preliminary data.</text>
</comment>
<dbReference type="EMBL" id="CAKJTG010000002">
    <property type="protein sequence ID" value="CAG9606805.1"/>
    <property type="molecule type" value="Genomic_DNA"/>
</dbReference>
<dbReference type="Proteomes" id="UP000789845">
    <property type="component" value="Unassembled WGS sequence"/>
</dbReference>
<evidence type="ECO:0000256" key="1">
    <source>
        <dbReference type="SAM" id="MobiDB-lite"/>
    </source>
</evidence>
<keyword evidence="3" id="KW-1185">Reference proteome</keyword>
<accession>A0A9C7G6Y5</accession>
<feature type="compositionally biased region" description="Basic and acidic residues" evidence="1">
    <location>
        <begin position="405"/>
        <end position="439"/>
    </location>
</feature>
<feature type="compositionally biased region" description="Basic and acidic residues" evidence="1">
    <location>
        <begin position="446"/>
        <end position="479"/>
    </location>
</feature>
<evidence type="ECO:0000313" key="2">
    <source>
        <dbReference type="EMBL" id="CAG9606805.1"/>
    </source>
</evidence>
<reference evidence="2" key="1">
    <citation type="submission" date="2021-10" db="EMBL/GenBank/DDBJ databases">
        <authorList>
            <person name="Criscuolo A."/>
        </authorList>
    </citation>
    <scope>NUCLEOTIDE SEQUENCE</scope>
    <source>
        <strain evidence="2">CIP111885</strain>
    </source>
</reference>
<evidence type="ECO:0008006" key="4">
    <source>
        <dbReference type="Google" id="ProtNLM"/>
    </source>
</evidence>